<evidence type="ECO:0000256" key="8">
    <source>
        <dbReference type="ARBA" id="ARBA00022833"/>
    </source>
</evidence>
<dbReference type="GO" id="GO:0005524">
    <property type="term" value="F:ATP binding"/>
    <property type="evidence" value="ECO:0007669"/>
    <property type="project" value="UniProtKB-UniRule"/>
</dbReference>
<dbReference type="PRINTS" id="PR01041">
    <property type="entry name" value="TRNASYNTHMET"/>
</dbReference>
<proteinExistence type="inferred from homology"/>
<dbReference type="RefSeq" id="WP_229124289.1">
    <property type="nucleotide sequence ID" value="NZ_CP064789.1"/>
</dbReference>
<comment type="similarity">
    <text evidence="14">Belongs to the class-I aminoacyl-tRNA synthetase family. MetG type 1 subfamily.</text>
</comment>
<dbReference type="Proteomes" id="UP000663305">
    <property type="component" value="Chromosome"/>
</dbReference>
<dbReference type="InterPro" id="IPR002547">
    <property type="entry name" value="tRNA-bd_dom"/>
</dbReference>
<dbReference type="InterPro" id="IPR023458">
    <property type="entry name" value="Met-tRNA_ligase_1"/>
</dbReference>
<keyword evidence="3 14" id="KW-0963">Cytoplasm</keyword>
<feature type="region of interest" description="Disordered" evidence="15">
    <location>
        <begin position="573"/>
        <end position="610"/>
    </location>
</feature>
<feature type="binding site" evidence="14">
    <location>
        <position position="153"/>
    </location>
    <ligand>
        <name>Zn(2+)</name>
        <dbReference type="ChEBI" id="CHEBI:29105"/>
    </ligand>
</feature>
<comment type="subcellular location">
    <subcellularLocation>
        <location evidence="1 14">Cytoplasm</location>
    </subcellularLocation>
</comment>
<dbReference type="InterPro" id="IPR004495">
    <property type="entry name" value="Met-tRNA-synth_bsu_C"/>
</dbReference>
<dbReference type="FunFam" id="2.20.28.20:FF:000001">
    <property type="entry name" value="Methionine--tRNA ligase"/>
    <property type="match status" value="1"/>
</dbReference>
<dbReference type="Pfam" id="PF19303">
    <property type="entry name" value="Anticodon_3"/>
    <property type="match status" value="1"/>
</dbReference>
<dbReference type="InterPro" id="IPR029038">
    <property type="entry name" value="MetRS_Zn"/>
</dbReference>
<dbReference type="InterPro" id="IPR009080">
    <property type="entry name" value="tRNAsynth_Ia_anticodon-bd"/>
</dbReference>
<reference evidence="17" key="1">
    <citation type="submission" date="2020-11" db="EMBL/GenBank/DDBJ databases">
        <title>Carbohydrate-dependent, anaerobic sulfur respiration: A novel catabolism in halophilic archaea.</title>
        <authorList>
            <person name="Sorokin D.Y."/>
            <person name="Messina E."/>
            <person name="Smedile F."/>
            <person name="La Cono V."/>
            <person name="Hallsworth J.E."/>
            <person name="Yakimov M.M."/>
        </authorList>
    </citation>
    <scope>NUCLEOTIDE SEQUENCE</scope>
    <source>
        <strain evidence="17">HSR-Bgl</strain>
    </source>
</reference>
<evidence type="ECO:0000313" key="17">
    <source>
        <dbReference type="EMBL" id="QSG12294.1"/>
    </source>
</evidence>
<dbReference type="PANTHER" id="PTHR45765:SF1">
    <property type="entry name" value="METHIONINE--TRNA LIGASE, CYTOPLASMIC"/>
    <property type="match status" value="1"/>
</dbReference>
<name>A0A897NIP1_9EURY</name>
<evidence type="ECO:0000256" key="5">
    <source>
        <dbReference type="ARBA" id="ARBA00022598"/>
    </source>
</evidence>
<evidence type="ECO:0000256" key="12">
    <source>
        <dbReference type="ARBA" id="ARBA00023146"/>
    </source>
</evidence>
<feature type="compositionally biased region" description="Basic and acidic residues" evidence="15">
    <location>
        <begin position="427"/>
        <end position="441"/>
    </location>
</feature>
<feature type="short sequence motif" description="'HIGH' region" evidence="14">
    <location>
        <begin position="19"/>
        <end position="29"/>
    </location>
</feature>
<keyword evidence="9 14" id="KW-0067">ATP-binding</keyword>
<dbReference type="InterPro" id="IPR001412">
    <property type="entry name" value="aa-tRNA-synth_I_CS"/>
</dbReference>
<feature type="binding site" evidence="14">
    <location>
        <position position="150"/>
    </location>
    <ligand>
        <name>Zn(2+)</name>
        <dbReference type="ChEBI" id="CHEBI:29105"/>
    </ligand>
</feature>
<dbReference type="GO" id="GO:0017101">
    <property type="term" value="C:aminoacyl-tRNA synthetase multienzyme complex"/>
    <property type="evidence" value="ECO:0007669"/>
    <property type="project" value="TreeGrafter"/>
</dbReference>
<evidence type="ECO:0000256" key="6">
    <source>
        <dbReference type="ARBA" id="ARBA00022723"/>
    </source>
</evidence>
<dbReference type="PANTHER" id="PTHR45765">
    <property type="entry name" value="METHIONINE--TRNA LIGASE"/>
    <property type="match status" value="1"/>
</dbReference>
<evidence type="ECO:0000256" key="10">
    <source>
        <dbReference type="ARBA" id="ARBA00022884"/>
    </source>
</evidence>
<dbReference type="Gene3D" id="2.20.28.20">
    <property type="entry name" value="Methionyl-tRNA synthetase, Zn-domain"/>
    <property type="match status" value="1"/>
</dbReference>
<organism evidence="17 18">
    <name type="scientific">Halapricum desulfuricans</name>
    <dbReference type="NCBI Taxonomy" id="2841257"/>
    <lineage>
        <taxon>Archaea</taxon>
        <taxon>Methanobacteriati</taxon>
        <taxon>Methanobacteriota</taxon>
        <taxon>Stenosarchaea group</taxon>
        <taxon>Halobacteria</taxon>
        <taxon>Halobacteriales</taxon>
        <taxon>Haloarculaceae</taxon>
        <taxon>Halapricum</taxon>
    </lineage>
</organism>
<keyword evidence="10 14" id="KW-0694">RNA-binding</keyword>
<dbReference type="Gene3D" id="1.10.730.10">
    <property type="entry name" value="Isoleucyl-tRNA Synthetase, Domain 1"/>
    <property type="match status" value="1"/>
</dbReference>
<dbReference type="InterPro" id="IPR014758">
    <property type="entry name" value="Met-tRNA_synth"/>
</dbReference>
<dbReference type="InterPro" id="IPR015413">
    <property type="entry name" value="Methionyl/Leucyl_tRNA_Synth"/>
</dbReference>
<comment type="cofactor">
    <cofactor evidence="14">
        <name>Zn(2+)</name>
        <dbReference type="ChEBI" id="CHEBI:29105"/>
    </cofactor>
    <text evidence="14">Binds 1 zinc ion per subunit.</text>
</comment>
<dbReference type="HAMAP" id="MF_00098">
    <property type="entry name" value="Met_tRNA_synth_type1"/>
    <property type="match status" value="1"/>
</dbReference>
<dbReference type="CDD" id="cd07957">
    <property type="entry name" value="Anticodon_Ia_Met"/>
    <property type="match status" value="1"/>
</dbReference>
<dbReference type="AlphaFoldDB" id="A0A897NIP1"/>
<dbReference type="NCBIfam" id="TIGR00398">
    <property type="entry name" value="metG"/>
    <property type="match status" value="1"/>
</dbReference>
<dbReference type="NCBIfam" id="NF001100">
    <property type="entry name" value="PRK00133.1"/>
    <property type="match status" value="1"/>
</dbReference>
<dbReference type="InterPro" id="IPR012340">
    <property type="entry name" value="NA-bd_OB-fold"/>
</dbReference>
<dbReference type="SUPFAM" id="SSF57770">
    <property type="entry name" value="Methionyl-tRNA synthetase (MetRS), Zn-domain"/>
    <property type="match status" value="1"/>
</dbReference>
<gene>
    <name evidence="14 17" type="primary">metG</name>
    <name evidence="17" type="ORF">HSBGL_1883</name>
</gene>
<dbReference type="CDD" id="cd02800">
    <property type="entry name" value="tRNA_bind_EcMetRS_like"/>
    <property type="match status" value="1"/>
</dbReference>
<dbReference type="PROSITE" id="PS50886">
    <property type="entry name" value="TRBD"/>
    <property type="match status" value="1"/>
</dbReference>
<sequence length="720" mass="81091">MSHEEFPTDEPAVVTCGLPYANGDLHIGHLRTYVGGDVFSRALEKLGQQTAFVCGSDMHGTPIAVQSIQEGVDPEEFALEYHEQYQETFPKFAVEFDNYGHTHEETNRELTHEIVRTLEEKGYVYEKEIKVAWDPAEDQPLPDRYVEGTCPYCGAKARGDECDEGCGRHLEPGEIEDPVSTITGNPAEYRDRTHKFFEVSELSAYLTDFLDRLEGTANARNQPRQWIEDGLQDWCITRDLDWGFDYPEIDGDDESSAEDLVLYVWVDAPIEYIASTKQYTERVGDDVYDWQQAWKDDGEIVHVIGRDIIQHHTIFWPAMLHVAEYEEPRAVMASGFMTLNGKGFSTSRNRAVWAREYLEEGFHEDLLRYYLATNGGFQQDVDFSWSKFRERVNGELVGTVGNFLYRSLLFAHRNFDGTPDVSGSHPEASETESRPAEVSEEVRGRIETAVEAYREAINDYSIRKAGQAAVELAQFGNEYIQRNEPWKLTDEDPERAAQVIRDCVQVAKALAILLEPLTPGKAQQLWDQLGEDGSVHEATVEAVHEAPPETFGEPAELFEKIEAERVEALNEKLESRAEEATDDAETGSDEAGDETESDEAGDEGTGDMDLEPLVEDRISFEDFEGIDMRVGRIETVEDIEDSDKLVRLEVDIGIETRQVVAGIKQLHDVDELPGTKVILLANMEKAELFGFESNGMILAAGDEADLLTTHEDADVGLRIQ</sequence>
<dbReference type="InterPro" id="IPR014729">
    <property type="entry name" value="Rossmann-like_a/b/a_fold"/>
</dbReference>
<dbReference type="GO" id="GO:0005829">
    <property type="term" value="C:cytosol"/>
    <property type="evidence" value="ECO:0007669"/>
    <property type="project" value="TreeGrafter"/>
</dbReference>
<feature type="region of interest" description="Disordered" evidence="15">
    <location>
        <begin position="419"/>
        <end position="441"/>
    </location>
</feature>
<dbReference type="GeneID" id="68861416"/>
<comment type="caution">
    <text evidence="14">Lacks conserved residue(s) required for the propagation of feature annotation.</text>
</comment>
<dbReference type="EC" id="6.1.1.10" evidence="14"/>
<dbReference type="Pfam" id="PF09334">
    <property type="entry name" value="tRNA-synt_1g"/>
    <property type="match status" value="1"/>
</dbReference>
<evidence type="ECO:0000256" key="3">
    <source>
        <dbReference type="ARBA" id="ARBA00022490"/>
    </source>
</evidence>
<comment type="subunit">
    <text evidence="2 14">Homodimer.</text>
</comment>
<feature type="domain" description="TRNA-binding" evidence="16">
    <location>
        <begin position="622"/>
        <end position="720"/>
    </location>
</feature>
<feature type="compositionally biased region" description="Acidic residues" evidence="15">
    <location>
        <begin position="580"/>
        <end position="610"/>
    </location>
</feature>
<evidence type="ECO:0000256" key="7">
    <source>
        <dbReference type="ARBA" id="ARBA00022741"/>
    </source>
</evidence>
<dbReference type="InterPro" id="IPR041872">
    <property type="entry name" value="Anticodon_Met"/>
</dbReference>
<feature type="binding site" evidence="14">
    <location>
        <position position="162"/>
    </location>
    <ligand>
        <name>Zn(2+)</name>
        <dbReference type="ChEBI" id="CHEBI:29105"/>
    </ligand>
</feature>
<evidence type="ECO:0000313" key="18">
    <source>
        <dbReference type="Proteomes" id="UP000663305"/>
    </source>
</evidence>
<dbReference type="GO" id="GO:0004825">
    <property type="term" value="F:methionine-tRNA ligase activity"/>
    <property type="evidence" value="ECO:0007669"/>
    <property type="project" value="UniProtKB-UniRule"/>
</dbReference>
<keyword evidence="6 14" id="KW-0479">Metal-binding</keyword>
<dbReference type="SUPFAM" id="SSF47323">
    <property type="entry name" value="Anticodon-binding domain of a subclass of class I aminoacyl-tRNA synthetases"/>
    <property type="match status" value="1"/>
</dbReference>
<keyword evidence="8 14" id="KW-0862">Zinc</keyword>
<dbReference type="Gene3D" id="2.40.50.140">
    <property type="entry name" value="Nucleic acid-binding proteins"/>
    <property type="match status" value="1"/>
</dbReference>
<dbReference type="Gene3D" id="3.40.50.620">
    <property type="entry name" value="HUPs"/>
    <property type="match status" value="1"/>
</dbReference>
<accession>A0A897NIP1</accession>
<keyword evidence="4 14" id="KW-0820">tRNA-binding</keyword>
<dbReference type="SUPFAM" id="SSF50249">
    <property type="entry name" value="Nucleic acid-binding proteins"/>
    <property type="match status" value="1"/>
</dbReference>
<dbReference type="InterPro" id="IPR033911">
    <property type="entry name" value="MetRS_core"/>
</dbReference>
<evidence type="ECO:0000256" key="15">
    <source>
        <dbReference type="SAM" id="MobiDB-lite"/>
    </source>
</evidence>
<comment type="catalytic activity">
    <reaction evidence="13 14">
        <text>tRNA(Met) + L-methionine + ATP = L-methionyl-tRNA(Met) + AMP + diphosphate</text>
        <dbReference type="Rhea" id="RHEA:13481"/>
        <dbReference type="Rhea" id="RHEA-COMP:9667"/>
        <dbReference type="Rhea" id="RHEA-COMP:9698"/>
        <dbReference type="ChEBI" id="CHEBI:30616"/>
        <dbReference type="ChEBI" id="CHEBI:33019"/>
        <dbReference type="ChEBI" id="CHEBI:57844"/>
        <dbReference type="ChEBI" id="CHEBI:78442"/>
        <dbReference type="ChEBI" id="CHEBI:78530"/>
        <dbReference type="ChEBI" id="CHEBI:456215"/>
        <dbReference type="EC" id="6.1.1.10"/>
    </reaction>
</comment>
<evidence type="ECO:0000256" key="11">
    <source>
        <dbReference type="ARBA" id="ARBA00022917"/>
    </source>
</evidence>
<keyword evidence="7 14" id="KW-0547">Nucleotide-binding</keyword>
<evidence type="ECO:0000256" key="9">
    <source>
        <dbReference type="ARBA" id="ARBA00022840"/>
    </source>
</evidence>
<dbReference type="CDD" id="cd00814">
    <property type="entry name" value="MetRS_core"/>
    <property type="match status" value="1"/>
</dbReference>
<evidence type="ECO:0000256" key="13">
    <source>
        <dbReference type="ARBA" id="ARBA00047364"/>
    </source>
</evidence>
<dbReference type="GO" id="GO:0046872">
    <property type="term" value="F:metal ion binding"/>
    <property type="evidence" value="ECO:0007669"/>
    <property type="project" value="UniProtKB-KW"/>
</dbReference>
<keyword evidence="12 14" id="KW-0030">Aminoacyl-tRNA synthetase</keyword>
<feature type="binding site" evidence="14">
    <location>
        <position position="346"/>
    </location>
    <ligand>
        <name>ATP</name>
        <dbReference type="ChEBI" id="CHEBI:30616"/>
    </ligand>
</feature>
<comment type="function">
    <text evidence="14">Is required not only for elongation of protein synthesis but also for the initiation of all mRNA translation through initiator tRNA(fMet) aminoacylation.</text>
</comment>
<keyword evidence="5 14" id="KW-0436">Ligase</keyword>
<dbReference type="SUPFAM" id="SSF52374">
    <property type="entry name" value="Nucleotidylyl transferase"/>
    <property type="match status" value="1"/>
</dbReference>
<dbReference type="GO" id="GO:0000049">
    <property type="term" value="F:tRNA binding"/>
    <property type="evidence" value="ECO:0007669"/>
    <property type="project" value="UniProtKB-UniRule"/>
</dbReference>
<evidence type="ECO:0000259" key="16">
    <source>
        <dbReference type="PROSITE" id="PS50886"/>
    </source>
</evidence>
<protein>
    <recommendedName>
        <fullName evidence="14">Methionine--tRNA ligase</fullName>
        <ecNumber evidence="14">6.1.1.10</ecNumber>
    </recommendedName>
    <alternativeName>
        <fullName evidence="14">Methionyl-tRNA synthetase</fullName>
        <shortName evidence="14">MetRS</shortName>
    </alternativeName>
</protein>
<dbReference type="GO" id="GO:0006431">
    <property type="term" value="P:methionyl-tRNA aminoacylation"/>
    <property type="evidence" value="ECO:0007669"/>
    <property type="project" value="UniProtKB-UniRule"/>
</dbReference>
<evidence type="ECO:0000256" key="2">
    <source>
        <dbReference type="ARBA" id="ARBA00011738"/>
    </source>
</evidence>
<dbReference type="Pfam" id="PF01588">
    <property type="entry name" value="tRNA_bind"/>
    <property type="match status" value="1"/>
</dbReference>
<evidence type="ECO:0000256" key="1">
    <source>
        <dbReference type="ARBA" id="ARBA00004496"/>
    </source>
</evidence>
<evidence type="ECO:0000256" key="14">
    <source>
        <dbReference type="HAMAP-Rule" id="MF_00098"/>
    </source>
</evidence>
<dbReference type="EMBL" id="CP064789">
    <property type="protein sequence ID" value="QSG12294.1"/>
    <property type="molecule type" value="Genomic_DNA"/>
</dbReference>
<dbReference type="PROSITE" id="PS00178">
    <property type="entry name" value="AA_TRNA_LIGASE_I"/>
    <property type="match status" value="1"/>
</dbReference>
<feature type="binding site" evidence="14">
    <location>
        <position position="166"/>
    </location>
    <ligand>
        <name>Zn(2+)</name>
        <dbReference type="ChEBI" id="CHEBI:29105"/>
    </ligand>
</feature>
<keyword evidence="11 14" id="KW-0648">Protein biosynthesis</keyword>
<evidence type="ECO:0000256" key="4">
    <source>
        <dbReference type="ARBA" id="ARBA00022555"/>
    </source>
</evidence>